<comment type="caution">
    <text evidence="1">The sequence shown here is derived from an EMBL/GenBank/DDBJ whole genome shotgun (WGS) entry which is preliminary data.</text>
</comment>
<dbReference type="Proteomes" id="UP000189739">
    <property type="component" value="Unassembled WGS sequence"/>
</dbReference>
<sequence length="91" mass="10560">MPNFSVQYLKRAHKASIFHYAEVLRSELCVCFHCLAKFTPTEIEIWTDEDDPRGKTAMCPECGVDAVLSSLSGYPINEREFLKEMNRYFFS</sequence>
<reference evidence="1 2" key="1">
    <citation type="submission" date="2016-07" db="EMBL/GenBank/DDBJ databases">
        <title>Genomic analysis of zinc-resistant bacterium Mucilaginibacter pedocola TBZ30.</title>
        <authorList>
            <person name="Huang J."/>
            <person name="Tang J."/>
        </authorList>
    </citation>
    <scope>NUCLEOTIDE SEQUENCE [LARGE SCALE GENOMIC DNA]</scope>
    <source>
        <strain evidence="1 2">TBZ30</strain>
    </source>
</reference>
<dbReference type="AlphaFoldDB" id="A0A1S9P794"/>
<name>A0A1S9P794_9SPHI</name>
<evidence type="ECO:0008006" key="3">
    <source>
        <dbReference type="Google" id="ProtNLM"/>
    </source>
</evidence>
<protein>
    <recommendedName>
        <fullName evidence="3">Cytoplasmic protein</fullName>
    </recommendedName>
</protein>
<dbReference type="EMBL" id="MBTF01000038">
    <property type="protein sequence ID" value="OOQ56830.1"/>
    <property type="molecule type" value="Genomic_DNA"/>
</dbReference>
<evidence type="ECO:0000313" key="2">
    <source>
        <dbReference type="Proteomes" id="UP000189739"/>
    </source>
</evidence>
<proteinExistence type="predicted"/>
<evidence type="ECO:0000313" key="1">
    <source>
        <dbReference type="EMBL" id="OOQ56830.1"/>
    </source>
</evidence>
<dbReference type="STRING" id="1792845.BC343_17775"/>
<organism evidence="1 2">
    <name type="scientific">Mucilaginibacter pedocola</name>
    <dbReference type="NCBI Taxonomy" id="1792845"/>
    <lineage>
        <taxon>Bacteria</taxon>
        <taxon>Pseudomonadati</taxon>
        <taxon>Bacteroidota</taxon>
        <taxon>Sphingobacteriia</taxon>
        <taxon>Sphingobacteriales</taxon>
        <taxon>Sphingobacteriaceae</taxon>
        <taxon>Mucilaginibacter</taxon>
    </lineage>
</organism>
<keyword evidence="2" id="KW-1185">Reference proteome</keyword>
<accession>A0A1S9P794</accession>
<gene>
    <name evidence="1" type="ORF">BC343_17775</name>
</gene>